<reference evidence="8" key="1">
    <citation type="submission" date="2021-12" db="EMBL/GenBank/DDBJ databases">
        <title>Discovery of the Pendulisporaceae a myxobacterial family with distinct sporulation behavior and unique specialized metabolism.</title>
        <authorList>
            <person name="Garcia R."/>
            <person name="Popoff A."/>
            <person name="Bader C.D."/>
            <person name="Loehr J."/>
            <person name="Walesch S."/>
            <person name="Walt C."/>
            <person name="Boldt J."/>
            <person name="Bunk B."/>
            <person name="Haeckl F.J.F.P.J."/>
            <person name="Gunesch A.P."/>
            <person name="Birkelbach J."/>
            <person name="Nuebel U."/>
            <person name="Pietschmann T."/>
            <person name="Bach T."/>
            <person name="Mueller R."/>
        </authorList>
    </citation>
    <scope>NUCLEOTIDE SEQUENCE</scope>
    <source>
        <strain evidence="8">MSr11367</strain>
    </source>
</reference>
<dbReference type="Proteomes" id="UP001374803">
    <property type="component" value="Chromosome"/>
</dbReference>
<organism evidence="8 9">
    <name type="scientific">Pendulispora rubella</name>
    <dbReference type="NCBI Taxonomy" id="2741070"/>
    <lineage>
        <taxon>Bacteria</taxon>
        <taxon>Pseudomonadati</taxon>
        <taxon>Myxococcota</taxon>
        <taxon>Myxococcia</taxon>
        <taxon>Myxococcales</taxon>
        <taxon>Sorangiineae</taxon>
        <taxon>Pendulisporaceae</taxon>
        <taxon>Pendulispora</taxon>
    </lineage>
</organism>
<dbReference type="EMBL" id="CP089983">
    <property type="protein sequence ID" value="WXB09407.1"/>
    <property type="molecule type" value="Genomic_DNA"/>
</dbReference>
<keyword evidence="3" id="KW-0548">Nucleotidyltransferase</keyword>
<keyword evidence="1" id="KW-0328">Glycosyltransferase</keyword>
<dbReference type="RefSeq" id="WP_394839080.1">
    <property type="nucleotide sequence ID" value="NZ_CP089929.1"/>
</dbReference>
<dbReference type="Pfam" id="PF05406">
    <property type="entry name" value="WGR"/>
    <property type="match status" value="1"/>
</dbReference>
<dbReference type="InterPro" id="IPR008893">
    <property type="entry name" value="WGR_domain"/>
</dbReference>
<accession>A0ABZ2LF70</accession>
<feature type="domain" description="PARP alpha-helical" evidence="6">
    <location>
        <begin position="151"/>
        <end position="276"/>
    </location>
</feature>
<gene>
    <name evidence="8" type="ORF">LVJ94_19515</name>
</gene>
<dbReference type="Gene3D" id="1.20.142.10">
    <property type="entry name" value="Poly(ADP-ribose) polymerase, regulatory domain"/>
    <property type="match status" value="1"/>
</dbReference>
<dbReference type="PROSITE" id="PS51059">
    <property type="entry name" value="PARP_CATALYTIC"/>
    <property type="match status" value="1"/>
</dbReference>
<name>A0ABZ2LF70_9BACT</name>
<evidence type="ECO:0000259" key="6">
    <source>
        <dbReference type="PROSITE" id="PS51060"/>
    </source>
</evidence>
<dbReference type="InterPro" id="IPR036930">
    <property type="entry name" value="WGR_dom_sf"/>
</dbReference>
<dbReference type="PROSITE" id="PS51060">
    <property type="entry name" value="PARP_ALPHA_HD"/>
    <property type="match status" value="1"/>
</dbReference>
<dbReference type="Pfam" id="PF02877">
    <property type="entry name" value="PARP_reg"/>
    <property type="match status" value="1"/>
</dbReference>
<evidence type="ECO:0000256" key="2">
    <source>
        <dbReference type="ARBA" id="ARBA00022679"/>
    </source>
</evidence>
<dbReference type="PANTHER" id="PTHR46530:SF1">
    <property type="entry name" value="PROTEIN MONO-ADP-RIBOSYLTRANSFERASE PARP4"/>
    <property type="match status" value="1"/>
</dbReference>
<keyword evidence="2" id="KW-0808">Transferase</keyword>
<dbReference type="SMART" id="SM00773">
    <property type="entry name" value="WGR"/>
    <property type="match status" value="1"/>
</dbReference>
<evidence type="ECO:0000256" key="4">
    <source>
        <dbReference type="ARBA" id="ARBA00023027"/>
    </source>
</evidence>
<dbReference type="InterPro" id="IPR031273">
    <property type="entry name" value="PARP4"/>
</dbReference>
<dbReference type="InterPro" id="IPR004102">
    <property type="entry name" value="Poly(ADP-ribose)pol_reg_dom"/>
</dbReference>
<dbReference type="SUPFAM" id="SSF142921">
    <property type="entry name" value="WGR domain-like"/>
    <property type="match status" value="1"/>
</dbReference>
<dbReference type="SUPFAM" id="SSF47587">
    <property type="entry name" value="Domain of poly(ADP-ribose) polymerase"/>
    <property type="match status" value="1"/>
</dbReference>
<keyword evidence="9" id="KW-1185">Reference proteome</keyword>
<proteinExistence type="predicted"/>
<sequence>MATVKAYRLGEAGAPAFSEDFEVLQKAVLQVTDIKTNRNKYYAIELHKGAGGGGKEAFRVFTHYGRTDDLETNPDAGAKECRFFDETAPAMACYQQIYREKTSAKKGYKEISLASSRIGSSKARGTSAGEIDAKTIAKVAEQQKNAPKPKVSDLHPLVQGLISYIYAEATNALTSTVAAKITAQGIETPLGVLTLGQIERGEAYLQELYQLFQSGRKSRREMERLSGEFYTCIPHRIGRTRAAVEEAIIDSMADFDQKQETLQLMKDMLAVNGDAGVLFDSKVDAQYEALRCNVLAMEAGSVAFREIERFVLESQVKSKTIKVHNIYTLKRPDEWDVYDTQVGNERQFFHGSRIKNWVGLLSRGILMPKIVTSMGIHRTDAGWLGNGLYFGDAACTSAFYTTPGRKGTRLMAIARVALGKSKTFNRITYGINEAPAGYDSCHGVRHTPTSPSQFADDEYVIYRSNQQRLEALVEFAA</sequence>
<dbReference type="Gene3D" id="3.90.228.10">
    <property type="match status" value="1"/>
</dbReference>
<evidence type="ECO:0000313" key="9">
    <source>
        <dbReference type="Proteomes" id="UP001374803"/>
    </source>
</evidence>
<dbReference type="InterPro" id="IPR012317">
    <property type="entry name" value="Poly(ADP-ribose)pol_cat_dom"/>
</dbReference>
<protein>
    <submittedName>
        <fullName evidence="8">WGR domain-containing protein</fullName>
    </submittedName>
</protein>
<dbReference type="InterPro" id="IPR036616">
    <property type="entry name" value="Poly(ADP-ribose)pol_reg_dom_sf"/>
</dbReference>
<dbReference type="SUPFAM" id="SSF56399">
    <property type="entry name" value="ADP-ribosylation"/>
    <property type="match status" value="1"/>
</dbReference>
<feature type="domain" description="WGR" evidence="7">
    <location>
        <begin position="20"/>
        <end position="123"/>
    </location>
</feature>
<dbReference type="PANTHER" id="PTHR46530">
    <property type="entry name" value="PROTEIN MONO-ADP-RIBOSYLTRANSFERASE PARP4"/>
    <property type="match status" value="1"/>
</dbReference>
<evidence type="ECO:0000259" key="5">
    <source>
        <dbReference type="PROSITE" id="PS51059"/>
    </source>
</evidence>
<evidence type="ECO:0000256" key="1">
    <source>
        <dbReference type="ARBA" id="ARBA00022676"/>
    </source>
</evidence>
<evidence type="ECO:0000256" key="3">
    <source>
        <dbReference type="ARBA" id="ARBA00022695"/>
    </source>
</evidence>
<dbReference type="Pfam" id="PF00644">
    <property type="entry name" value="PARP"/>
    <property type="match status" value="1"/>
</dbReference>
<feature type="domain" description="PARP catalytic" evidence="5">
    <location>
        <begin position="281"/>
        <end position="477"/>
    </location>
</feature>
<dbReference type="PROSITE" id="PS51977">
    <property type="entry name" value="WGR"/>
    <property type="match status" value="1"/>
</dbReference>
<evidence type="ECO:0000259" key="7">
    <source>
        <dbReference type="PROSITE" id="PS51977"/>
    </source>
</evidence>
<keyword evidence="4" id="KW-0520">NAD</keyword>
<evidence type="ECO:0000313" key="8">
    <source>
        <dbReference type="EMBL" id="WXB09407.1"/>
    </source>
</evidence>